<evidence type="ECO:0000256" key="3">
    <source>
        <dbReference type="ARBA" id="ARBA00023125"/>
    </source>
</evidence>
<dbReference type="InterPro" id="IPR005119">
    <property type="entry name" value="LysR_subst-bd"/>
</dbReference>
<keyword evidence="7" id="KW-1185">Reference proteome</keyword>
<comment type="caution">
    <text evidence="6">The sequence shown here is derived from an EMBL/GenBank/DDBJ whole genome shotgun (WGS) entry which is preliminary data.</text>
</comment>
<name>A0ABV0KL17_9CYAN</name>
<sequence length="322" mass="35307">MKSIDLAAIDLNLLVAFEAMLEQQSVTLAAEQLQIGQPAMSASLNRLRRLFEDELFVRLGRQMQPTLKAQTIAPGLLAALQQIRQTIASSQTFHPATSDHTFALGSSDYTSFVLAPPLLAFSQQTAPLLNFRLVGFEKDSVGTLLEQGAIEVAVGVFPHLPRQTQCEPLFEERFVGIARQGHPALKQGAMSLETYVNHSHALATLRRDSVGAIDRALGKQSLERRITLTTPHMLVLPFVIASSDLVAAVPYRVALRLASSCQLTIFELPVETRPWMVSMLWSTLSGHDEAACWLRDAIKTVCHSLEPAAKAQLSLHRTVGLP</sequence>
<keyword evidence="4" id="KW-0804">Transcription</keyword>
<dbReference type="Pfam" id="PF03466">
    <property type="entry name" value="LysR_substrate"/>
    <property type="match status" value="1"/>
</dbReference>
<evidence type="ECO:0000313" key="6">
    <source>
        <dbReference type="EMBL" id="MEP1059951.1"/>
    </source>
</evidence>
<dbReference type="SUPFAM" id="SSF46785">
    <property type="entry name" value="Winged helix' DNA-binding domain"/>
    <property type="match status" value="1"/>
</dbReference>
<dbReference type="InterPro" id="IPR050389">
    <property type="entry name" value="LysR-type_TF"/>
</dbReference>
<comment type="similarity">
    <text evidence="1">Belongs to the LysR transcriptional regulatory family.</text>
</comment>
<evidence type="ECO:0000313" key="7">
    <source>
        <dbReference type="Proteomes" id="UP001476950"/>
    </source>
</evidence>
<protein>
    <submittedName>
        <fullName evidence="6">LysR family transcriptional regulator</fullName>
    </submittedName>
</protein>
<dbReference type="InterPro" id="IPR036388">
    <property type="entry name" value="WH-like_DNA-bd_sf"/>
</dbReference>
<dbReference type="Proteomes" id="UP001476950">
    <property type="component" value="Unassembled WGS sequence"/>
</dbReference>
<dbReference type="RefSeq" id="WP_190446953.1">
    <property type="nucleotide sequence ID" value="NZ_JAMPLM010000014.1"/>
</dbReference>
<dbReference type="Pfam" id="PF00126">
    <property type="entry name" value="HTH_1"/>
    <property type="match status" value="1"/>
</dbReference>
<dbReference type="Gene3D" id="1.10.10.10">
    <property type="entry name" value="Winged helix-like DNA-binding domain superfamily/Winged helix DNA-binding domain"/>
    <property type="match status" value="1"/>
</dbReference>
<dbReference type="PANTHER" id="PTHR30118">
    <property type="entry name" value="HTH-TYPE TRANSCRIPTIONAL REGULATOR LEUO-RELATED"/>
    <property type="match status" value="1"/>
</dbReference>
<evidence type="ECO:0000256" key="1">
    <source>
        <dbReference type="ARBA" id="ARBA00009437"/>
    </source>
</evidence>
<dbReference type="PROSITE" id="PS50931">
    <property type="entry name" value="HTH_LYSR"/>
    <property type="match status" value="1"/>
</dbReference>
<keyword evidence="2" id="KW-0805">Transcription regulation</keyword>
<evidence type="ECO:0000256" key="4">
    <source>
        <dbReference type="ARBA" id="ARBA00023163"/>
    </source>
</evidence>
<dbReference type="CDD" id="cd08417">
    <property type="entry name" value="PBP2_Nitroaromatics_like"/>
    <property type="match status" value="1"/>
</dbReference>
<dbReference type="InterPro" id="IPR000847">
    <property type="entry name" value="LysR_HTH_N"/>
</dbReference>
<dbReference type="PRINTS" id="PR00039">
    <property type="entry name" value="HTHLYSR"/>
</dbReference>
<keyword evidence="3" id="KW-0238">DNA-binding</keyword>
<gene>
    <name evidence="6" type="ORF">NDI38_16050</name>
</gene>
<dbReference type="SUPFAM" id="SSF53850">
    <property type="entry name" value="Periplasmic binding protein-like II"/>
    <property type="match status" value="1"/>
</dbReference>
<dbReference type="InterPro" id="IPR036390">
    <property type="entry name" value="WH_DNA-bd_sf"/>
</dbReference>
<evidence type="ECO:0000256" key="2">
    <source>
        <dbReference type="ARBA" id="ARBA00023015"/>
    </source>
</evidence>
<feature type="domain" description="HTH lysR-type" evidence="5">
    <location>
        <begin position="9"/>
        <end position="66"/>
    </location>
</feature>
<organism evidence="6 7">
    <name type="scientific">Stenomitos frigidus AS-A4</name>
    <dbReference type="NCBI Taxonomy" id="2933935"/>
    <lineage>
        <taxon>Bacteria</taxon>
        <taxon>Bacillati</taxon>
        <taxon>Cyanobacteriota</taxon>
        <taxon>Cyanophyceae</taxon>
        <taxon>Leptolyngbyales</taxon>
        <taxon>Leptolyngbyaceae</taxon>
        <taxon>Stenomitos</taxon>
    </lineage>
</organism>
<evidence type="ECO:0000259" key="5">
    <source>
        <dbReference type="PROSITE" id="PS50931"/>
    </source>
</evidence>
<dbReference type="Gene3D" id="3.40.190.10">
    <property type="entry name" value="Periplasmic binding protein-like II"/>
    <property type="match status" value="2"/>
</dbReference>
<dbReference type="PANTHER" id="PTHR30118:SF15">
    <property type="entry name" value="TRANSCRIPTIONAL REGULATORY PROTEIN"/>
    <property type="match status" value="1"/>
</dbReference>
<proteinExistence type="inferred from homology"/>
<accession>A0ABV0KL17</accession>
<reference evidence="6 7" key="1">
    <citation type="submission" date="2022-04" db="EMBL/GenBank/DDBJ databases">
        <title>Positive selection, recombination, and allopatry shape intraspecific diversity of widespread and dominant cyanobacteria.</title>
        <authorList>
            <person name="Wei J."/>
            <person name="Shu W."/>
            <person name="Hu C."/>
        </authorList>
    </citation>
    <scope>NUCLEOTIDE SEQUENCE [LARGE SCALE GENOMIC DNA]</scope>
    <source>
        <strain evidence="6 7">AS-A4</strain>
    </source>
</reference>
<dbReference type="EMBL" id="JAMPLM010000014">
    <property type="protein sequence ID" value="MEP1059951.1"/>
    <property type="molecule type" value="Genomic_DNA"/>
</dbReference>
<dbReference type="InterPro" id="IPR037402">
    <property type="entry name" value="YidZ_PBP2"/>
</dbReference>